<name>A0ABQ9L9C4_HEVBR</name>
<sequence length="338" mass="38255">MQQLLSSQSKFKDQSISMEFHILLEFVGTLGETQNIIFFKNGKLMTYITLLTLLINSLFYIFNIFSIKPLIRDFLTEQNLVIAAAPGSPEFANIFINMKRDLGIFIGVEWIYLLVNSTISLFLATVTISASAMAYRGSKDMTFKTLLLRAARSWKRPCVTWFYTTLLCTGYICLLLAILFPLSLINQRPGPLFFALYTVLFVVASVSYVYMTVFWTLALVISVLEEMYGIEALGKAAQIVKGMKIHGFLLNLVFITLSCVLVQGLRLISYEQPLATKVIIGFVVISFISLVRLVWLVAYSIFYYQCKKIHGEDQVELQENVGYIKIPTTAPIISENIP</sequence>
<accession>A0ABQ9L9C4</accession>
<comment type="caution">
    <text evidence="2">The sequence shown here is derived from an EMBL/GenBank/DDBJ whole genome shotgun (WGS) entry which is preliminary data.</text>
</comment>
<keyword evidence="1" id="KW-0812">Transmembrane</keyword>
<organism evidence="2 3">
    <name type="scientific">Hevea brasiliensis</name>
    <name type="common">Para rubber tree</name>
    <name type="synonym">Siphonia brasiliensis</name>
    <dbReference type="NCBI Taxonomy" id="3981"/>
    <lineage>
        <taxon>Eukaryota</taxon>
        <taxon>Viridiplantae</taxon>
        <taxon>Streptophyta</taxon>
        <taxon>Embryophyta</taxon>
        <taxon>Tracheophyta</taxon>
        <taxon>Spermatophyta</taxon>
        <taxon>Magnoliopsida</taxon>
        <taxon>eudicotyledons</taxon>
        <taxon>Gunneridae</taxon>
        <taxon>Pentapetalae</taxon>
        <taxon>rosids</taxon>
        <taxon>fabids</taxon>
        <taxon>Malpighiales</taxon>
        <taxon>Euphorbiaceae</taxon>
        <taxon>Crotonoideae</taxon>
        <taxon>Micrandreae</taxon>
        <taxon>Hevea</taxon>
    </lineage>
</organism>
<feature type="transmembrane region" description="Helical" evidence="1">
    <location>
        <begin position="194"/>
        <end position="224"/>
    </location>
</feature>
<feature type="transmembrane region" description="Helical" evidence="1">
    <location>
        <begin position="110"/>
        <end position="137"/>
    </location>
</feature>
<proteinExistence type="predicted"/>
<evidence type="ECO:0008006" key="4">
    <source>
        <dbReference type="Google" id="ProtNLM"/>
    </source>
</evidence>
<evidence type="ECO:0000256" key="1">
    <source>
        <dbReference type="SAM" id="Phobius"/>
    </source>
</evidence>
<reference evidence="2" key="1">
    <citation type="journal article" date="2023" name="Plant Biotechnol. J.">
        <title>Chromosome-level wild Hevea brasiliensis genome provides new tools for genomic-assisted breeding and valuable loci to elevate rubber yield.</title>
        <authorList>
            <person name="Cheng H."/>
            <person name="Song X."/>
            <person name="Hu Y."/>
            <person name="Wu T."/>
            <person name="Yang Q."/>
            <person name="An Z."/>
            <person name="Feng S."/>
            <person name="Deng Z."/>
            <person name="Wu W."/>
            <person name="Zeng X."/>
            <person name="Tu M."/>
            <person name="Wang X."/>
            <person name="Huang H."/>
        </authorList>
    </citation>
    <scope>NUCLEOTIDE SEQUENCE</scope>
    <source>
        <strain evidence="2">MT/VB/25A 57/8</strain>
    </source>
</reference>
<keyword evidence="1" id="KW-1133">Transmembrane helix</keyword>
<protein>
    <recommendedName>
        <fullName evidence="4">Transmembrane protein</fullName>
    </recommendedName>
</protein>
<feature type="transmembrane region" description="Helical" evidence="1">
    <location>
        <begin position="278"/>
        <end position="304"/>
    </location>
</feature>
<dbReference type="PANTHER" id="PTHR33133:SF1">
    <property type="entry name" value="EXPRESSED PROTEIN-RELATED"/>
    <property type="match status" value="1"/>
</dbReference>
<gene>
    <name evidence="2" type="ORF">P3X46_022601</name>
</gene>
<dbReference type="PANTHER" id="PTHR33133">
    <property type="entry name" value="OS08G0107100 PROTEIN-RELATED"/>
    <property type="match status" value="1"/>
</dbReference>
<feature type="transmembrane region" description="Helical" evidence="1">
    <location>
        <begin position="158"/>
        <end position="182"/>
    </location>
</feature>
<dbReference type="EMBL" id="JARPOI010000013">
    <property type="protein sequence ID" value="KAJ9162859.1"/>
    <property type="molecule type" value="Genomic_DNA"/>
</dbReference>
<keyword evidence="1" id="KW-0472">Membrane</keyword>
<feature type="transmembrane region" description="Helical" evidence="1">
    <location>
        <begin position="44"/>
        <end position="65"/>
    </location>
</feature>
<feature type="transmembrane region" description="Helical" evidence="1">
    <location>
        <begin position="245"/>
        <end position="266"/>
    </location>
</feature>
<keyword evidence="3" id="KW-1185">Reference proteome</keyword>
<dbReference type="Proteomes" id="UP001174677">
    <property type="component" value="Chromosome 13"/>
</dbReference>
<evidence type="ECO:0000313" key="3">
    <source>
        <dbReference type="Proteomes" id="UP001174677"/>
    </source>
</evidence>
<evidence type="ECO:0000313" key="2">
    <source>
        <dbReference type="EMBL" id="KAJ9162859.1"/>
    </source>
</evidence>